<organism evidence="1 3">
    <name type="scientific">Trichonephila inaurata madagascariensis</name>
    <dbReference type="NCBI Taxonomy" id="2747483"/>
    <lineage>
        <taxon>Eukaryota</taxon>
        <taxon>Metazoa</taxon>
        <taxon>Ecdysozoa</taxon>
        <taxon>Arthropoda</taxon>
        <taxon>Chelicerata</taxon>
        <taxon>Arachnida</taxon>
        <taxon>Araneae</taxon>
        <taxon>Araneomorphae</taxon>
        <taxon>Entelegynae</taxon>
        <taxon>Araneoidea</taxon>
        <taxon>Nephilidae</taxon>
        <taxon>Trichonephila</taxon>
        <taxon>Trichonephila inaurata</taxon>
    </lineage>
</organism>
<evidence type="ECO:0000313" key="2">
    <source>
        <dbReference type="EMBL" id="GFY69908.1"/>
    </source>
</evidence>
<name>A0A8X6X5K3_9ARAC</name>
<protein>
    <submittedName>
        <fullName evidence="1">Uncharacterized protein</fullName>
    </submittedName>
</protein>
<dbReference type="EMBL" id="BMAV01005503">
    <property type="protein sequence ID" value="GFY46587.1"/>
    <property type="molecule type" value="Genomic_DNA"/>
</dbReference>
<evidence type="ECO:0000313" key="3">
    <source>
        <dbReference type="Proteomes" id="UP000886998"/>
    </source>
</evidence>
<dbReference type="Proteomes" id="UP000886998">
    <property type="component" value="Unassembled WGS sequence"/>
</dbReference>
<keyword evidence="3" id="KW-1185">Reference proteome</keyword>
<gene>
    <name evidence="1" type="ORF">TNIN_120741</name>
    <name evidence="2" type="ORF">TNIN_293011</name>
</gene>
<proteinExistence type="predicted"/>
<dbReference type="EMBL" id="BMAV01017879">
    <property type="protein sequence ID" value="GFY69908.1"/>
    <property type="molecule type" value="Genomic_DNA"/>
</dbReference>
<dbReference type="AlphaFoldDB" id="A0A8X6X5K3"/>
<accession>A0A8X6X5K3</accession>
<comment type="caution">
    <text evidence="1">The sequence shown here is derived from an EMBL/GenBank/DDBJ whole genome shotgun (WGS) entry which is preliminary data.</text>
</comment>
<evidence type="ECO:0000313" key="1">
    <source>
        <dbReference type="EMBL" id="GFY46587.1"/>
    </source>
</evidence>
<reference evidence="1" key="1">
    <citation type="submission" date="2020-08" db="EMBL/GenBank/DDBJ databases">
        <title>Multicomponent nature underlies the extraordinary mechanical properties of spider dragline silk.</title>
        <authorList>
            <person name="Kono N."/>
            <person name="Nakamura H."/>
            <person name="Mori M."/>
            <person name="Yoshida Y."/>
            <person name="Ohtoshi R."/>
            <person name="Malay A.D."/>
            <person name="Moran D.A.P."/>
            <person name="Tomita M."/>
            <person name="Numata K."/>
            <person name="Arakawa K."/>
        </authorList>
    </citation>
    <scope>NUCLEOTIDE SEQUENCE</scope>
</reference>
<sequence>MAHFSFYSVTTNYRFEFSSINLKRYFDLRCIKRGADMIWWKLSLSSITTEITPLLFAIMVLPEVRHDLEQKFRVDNLVLHNWID</sequence>